<proteinExistence type="predicted"/>
<evidence type="ECO:0000313" key="1">
    <source>
        <dbReference type="EMBL" id="KAJ8650702.1"/>
    </source>
</evidence>
<comment type="caution">
    <text evidence="1">The sequence shown here is derived from an EMBL/GenBank/DDBJ whole genome shotgun (WGS) entry which is preliminary data.</text>
</comment>
<dbReference type="Proteomes" id="UP001234297">
    <property type="component" value="Chromosome 1"/>
</dbReference>
<protein>
    <submittedName>
        <fullName evidence="1">Uncharacterized protein</fullName>
    </submittedName>
</protein>
<evidence type="ECO:0000313" key="2">
    <source>
        <dbReference type="Proteomes" id="UP001234297"/>
    </source>
</evidence>
<name>A0ACC2N1F9_PERAE</name>
<keyword evidence="2" id="KW-1185">Reference proteome</keyword>
<gene>
    <name evidence="1" type="ORF">MRB53_003725</name>
</gene>
<accession>A0ACC2N1F9</accession>
<reference evidence="1 2" key="1">
    <citation type="journal article" date="2022" name="Hortic Res">
        <title>A haplotype resolved chromosomal level avocado genome allows analysis of novel avocado genes.</title>
        <authorList>
            <person name="Nath O."/>
            <person name="Fletcher S.J."/>
            <person name="Hayward A."/>
            <person name="Shaw L.M."/>
            <person name="Masouleh A.K."/>
            <person name="Furtado A."/>
            <person name="Henry R.J."/>
            <person name="Mitter N."/>
        </authorList>
    </citation>
    <scope>NUCLEOTIDE SEQUENCE [LARGE SCALE GENOMIC DNA]</scope>
    <source>
        <strain evidence="2">cv. Hass</strain>
    </source>
</reference>
<organism evidence="1 2">
    <name type="scientific">Persea americana</name>
    <name type="common">Avocado</name>
    <dbReference type="NCBI Taxonomy" id="3435"/>
    <lineage>
        <taxon>Eukaryota</taxon>
        <taxon>Viridiplantae</taxon>
        <taxon>Streptophyta</taxon>
        <taxon>Embryophyta</taxon>
        <taxon>Tracheophyta</taxon>
        <taxon>Spermatophyta</taxon>
        <taxon>Magnoliopsida</taxon>
        <taxon>Magnoliidae</taxon>
        <taxon>Laurales</taxon>
        <taxon>Lauraceae</taxon>
        <taxon>Persea</taxon>
    </lineage>
</organism>
<sequence length="97" mass="10633">MRTEMMKFQTCLWLEACLGLVSKTVGDAIGPFAMPFIESSLVKADWGSRRAATFAFGSILEADNPEVVTILQESTKDVSLVAPFSSFIPASRKLIFL</sequence>
<dbReference type="EMBL" id="CM056809">
    <property type="protein sequence ID" value="KAJ8650702.1"/>
    <property type="molecule type" value="Genomic_DNA"/>
</dbReference>